<dbReference type="Proteomes" id="UP001500889">
    <property type="component" value="Chromosome J"/>
</dbReference>
<name>A0AAU9FNM1_DROMD</name>
<dbReference type="InterPro" id="IPR032675">
    <property type="entry name" value="LRR_dom_sf"/>
</dbReference>
<sequence length="106" mass="12492">MSCKPKNSVAAVKLAAKYCPNLQEPRFEYWDKVKPHLELLKEVDELRLKNDDTPIDLMNTLLELTKLTTLELYRFNREDIMPIKHLPQLQNLFIKNDCAVNLYELC</sequence>
<gene>
    <name evidence="1" type="ORF">DMAD_05957</name>
</gene>
<dbReference type="Gene3D" id="3.80.10.10">
    <property type="entry name" value="Ribonuclease Inhibitor"/>
    <property type="match status" value="1"/>
</dbReference>
<reference evidence="1 2" key="1">
    <citation type="submission" date="2024-02" db="EMBL/GenBank/DDBJ databases">
        <title>A chromosome-level genome assembly of Drosophila madeirensis, a fruit fly species endemic to Madeira island.</title>
        <authorList>
            <person name="Tomihara K."/>
            <person name="Llopart A."/>
            <person name="Yamamoto D."/>
        </authorList>
    </citation>
    <scope>NUCLEOTIDE SEQUENCE [LARGE SCALE GENOMIC DNA]</scope>
    <source>
        <strain evidence="1 2">RF1</strain>
    </source>
</reference>
<proteinExistence type="predicted"/>
<keyword evidence="2" id="KW-1185">Reference proteome</keyword>
<protein>
    <submittedName>
        <fullName evidence="1">Uncharacterized protein</fullName>
    </submittedName>
</protein>
<dbReference type="AlphaFoldDB" id="A0AAU9FNM1"/>
<evidence type="ECO:0000313" key="2">
    <source>
        <dbReference type="Proteomes" id="UP001500889"/>
    </source>
</evidence>
<dbReference type="EMBL" id="AP029265">
    <property type="protein sequence ID" value="BFF97571.1"/>
    <property type="molecule type" value="Genomic_DNA"/>
</dbReference>
<organism evidence="1 2">
    <name type="scientific">Drosophila madeirensis</name>
    <name type="common">Fruit fly</name>
    <dbReference type="NCBI Taxonomy" id="30013"/>
    <lineage>
        <taxon>Eukaryota</taxon>
        <taxon>Metazoa</taxon>
        <taxon>Ecdysozoa</taxon>
        <taxon>Arthropoda</taxon>
        <taxon>Hexapoda</taxon>
        <taxon>Insecta</taxon>
        <taxon>Pterygota</taxon>
        <taxon>Neoptera</taxon>
        <taxon>Endopterygota</taxon>
        <taxon>Diptera</taxon>
        <taxon>Brachycera</taxon>
        <taxon>Muscomorpha</taxon>
        <taxon>Ephydroidea</taxon>
        <taxon>Drosophilidae</taxon>
        <taxon>Drosophila</taxon>
        <taxon>Sophophora</taxon>
    </lineage>
</organism>
<accession>A0AAU9FNM1</accession>
<evidence type="ECO:0000313" key="1">
    <source>
        <dbReference type="EMBL" id="BFF97571.1"/>
    </source>
</evidence>